<name>A0ABT3FYU8_9BACT</name>
<keyword evidence="2" id="KW-0408">Iron</keyword>
<dbReference type="InterPro" id="IPR058240">
    <property type="entry name" value="rSAM_sf"/>
</dbReference>
<feature type="domain" description="Elp3/MiaA/NifB-like radical SAM core" evidence="4">
    <location>
        <begin position="60"/>
        <end position="285"/>
    </location>
</feature>
<dbReference type="InterPro" id="IPR007197">
    <property type="entry name" value="rSAM"/>
</dbReference>
<dbReference type="Gene3D" id="3.80.30.30">
    <property type="match status" value="1"/>
</dbReference>
<protein>
    <submittedName>
        <fullName evidence="5">PA0069 family radical SAM protein</fullName>
    </submittedName>
</protein>
<keyword evidence="3" id="KW-0411">Iron-sulfur</keyword>
<dbReference type="SUPFAM" id="SSF102114">
    <property type="entry name" value="Radical SAM enzymes"/>
    <property type="match status" value="1"/>
</dbReference>
<evidence type="ECO:0000313" key="6">
    <source>
        <dbReference type="Proteomes" id="UP001165653"/>
    </source>
</evidence>
<evidence type="ECO:0000313" key="5">
    <source>
        <dbReference type="EMBL" id="MCW1912771.1"/>
    </source>
</evidence>
<dbReference type="SFLD" id="SFLDS00029">
    <property type="entry name" value="Radical_SAM"/>
    <property type="match status" value="1"/>
</dbReference>
<dbReference type="Pfam" id="PF04055">
    <property type="entry name" value="Radical_SAM"/>
    <property type="match status" value="1"/>
</dbReference>
<dbReference type="InterPro" id="IPR040086">
    <property type="entry name" value="MJ0683-like"/>
</dbReference>
<dbReference type="CDD" id="cd01335">
    <property type="entry name" value="Radical_SAM"/>
    <property type="match status" value="1"/>
</dbReference>
<evidence type="ECO:0000256" key="1">
    <source>
        <dbReference type="ARBA" id="ARBA00022723"/>
    </source>
</evidence>
<accession>A0ABT3FYU8</accession>
<keyword evidence="1" id="KW-0479">Metal-binding</keyword>
<dbReference type="NCBIfam" id="NF033668">
    <property type="entry name" value="rSAM_PA0069"/>
    <property type="match status" value="1"/>
</dbReference>
<gene>
    <name evidence="5" type="ORF">OJ996_04255</name>
</gene>
<dbReference type="PANTHER" id="PTHR43432">
    <property type="entry name" value="SLR0285 PROTEIN"/>
    <property type="match status" value="1"/>
</dbReference>
<keyword evidence="6" id="KW-1185">Reference proteome</keyword>
<evidence type="ECO:0000256" key="2">
    <source>
        <dbReference type="ARBA" id="ARBA00023004"/>
    </source>
</evidence>
<dbReference type="SFLD" id="SFLDG01084">
    <property type="entry name" value="Uncharacterised_Radical_SAM_Su"/>
    <property type="match status" value="1"/>
</dbReference>
<dbReference type="RefSeq" id="WP_264511534.1">
    <property type="nucleotide sequence ID" value="NZ_JAPDDR010000002.1"/>
</dbReference>
<dbReference type="Proteomes" id="UP001165653">
    <property type="component" value="Unassembled WGS sequence"/>
</dbReference>
<sequence length="349" mass="38744">MDPHRGRGAQEIPANRFEALCLHTDEDAWVDDDPRPLKTTFLWDDSKSVLNSNDSEDLSFEYSVNPYRGCEHGCSYCYARTYHEYLGYSAGLDFESKIVVKENAPRLLEAAFAKPSYKPAMIAMSGVTDCYQPIERKLEITRRCLEVMVRFRQPVGLITKNALIARDVDHLGELARHQATCVFISVTSLDPKLARILEPRASSPRARLDAIRALADHGIPVGVSAAPMIPALNDSELPAILEAVKEAGGSFAFYTTVRLPGAVAPVFSSWLDRHFPERKEKILKRIRGTHGGKLNSNVPGARMRGSGEPVGQLRALFHASCRRLGLATRPPQLSTEAFRRVMPGQGELF</sequence>
<organism evidence="5 6">
    <name type="scientific">Luteolibacter rhizosphaerae</name>
    <dbReference type="NCBI Taxonomy" id="2989719"/>
    <lineage>
        <taxon>Bacteria</taxon>
        <taxon>Pseudomonadati</taxon>
        <taxon>Verrucomicrobiota</taxon>
        <taxon>Verrucomicrobiia</taxon>
        <taxon>Verrucomicrobiales</taxon>
        <taxon>Verrucomicrobiaceae</taxon>
        <taxon>Luteolibacter</taxon>
    </lineage>
</organism>
<reference evidence="5" key="1">
    <citation type="submission" date="2022-10" db="EMBL/GenBank/DDBJ databases">
        <title>Luteolibacter sp. GHJ8, whole genome shotgun sequencing project.</title>
        <authorList>
            <person name="Zhao G."/>
            <person name="Shen L."/>
        </authorList>
    </citation>
    <scope>NUCLEOTIDE SEQUENCE</scope>
    <source>
        <strain evidence="5">GHJ8</strain>
    </source>
</reference>
<evidence type="ECO:0000256" key="3">
    <source>
        <dbReference type="ARBA" id="ARBA00023014"/>
    </source>
</evidence>
<proteinExistence type="predicted"/>
<dbReference type="SMART" id="SM00729">
    <property type="entry name" value="Elp3"/>
    <property type="match status" value="1"/>
</dbReference>
<dbReference type="PANTHER" id="PTHR43432:SF3">
    <property type="entry name" value="SLR0285 PROTEIN"/>
    <property type="match status" value="1"/>
</dbReference>
<dbReference type="EMBL" id="JAPDDR010000002">
    <property type="protein sequence ID" value="MCW1912771.1"/>
    <property type="molecule type" value="Genomic_DNA"/>
</dbReference>
<comment type="caution">
    <text evidence="5">The sequence shown here is derived from an EMBL/GenBank/DDBJ whole genome shotgun (WGS) entry which is preliminary data.</text>
</comment>
<dbReference type="InterPro" id="IPR006638">
    <property type="entry name" value="Elp3/MiaA/NifB-like_rSAM"/>
</dbReference>
<evidence type="ECO:0000259" key="4">
    <source>
        <dbReference type="SMART" id="SM00729"/>
    </source>
</evidence>